<organism evidence="1">
    <name type="scientific">marine sediment metagenome</name>
    <dbReference type="NCBI Taxonomy" id="412755"/>
    <lineage>
        <taxon>unclassified sequences</taxon>
        <taxon>metagenomes</taxon>
        <taxon>ecological metagenomes</taxon>
    </lineage>
</organism>
<accession>X0VZ03</accession>
<proteinExistence type="predicted"/>
<evidence type="ECO:0000313" key="1">
    <source>
        <dbReference type="EMBL" id="GAG23520.1"/>
    </source>
</evidence>
<protein>
    <submittedName>
        <fullName evidence="1">Uncharacterized protein</fullName>
    </submittedName>
</protein>
<gene>
    <name evidence="1" type="ORF">S01H1_55219</name>
</gene>
<dbReference type="EMBL" id="BARS01035877">
    <property type="protein sequence ID" value="GAG23520.1"/>
    <property type="molecule type" value="Genomic_DNA"/>
</dbReference>
<name>X0VZ03_9ZZZZ</name>
<dbReference type="AlphaFoldDB" id="X0VZ03"/>
<sequence>MNSTDEFIAILAELWGDLERDTQIDIYTKLVIRPDMDRVSLRILECAINPEQDKL</sequence>
<comment type="caution">
    <text evidence="1">The sequence shown here is derived from an EMBL/GenBank/DDBJ whole genome shotgun (WGS) entry which is preliminary data.</text>
</comment>
<reference evidence="1" key="1">
    <citation type="journal article" date="2014" name="Front. Microbiol.">
        <title>High frequency of phylogenetically diverse reductive dehalogenase-homologous genes in deep subseafloor sedimentary metagenomes.</title>
        <authorList>
            <person name="Kawai M."/>
            <person name="Futagami T."/>
            <person name="Toyoda A."/>
            <person name="Takaki Y."/>
            <person name="Nishi S."/>
            <person name="Hori S."/>
            <person name="Arai W."/>
            <person name="Tsubouchi T."/>
            <person name="Morono Y."/>
            <person name="Uchiyama I."/>
            <person name="Ito T."/>
            <person name="Fujiyama A."/>
            <person name="Inagaki F."/>
            <person name="Takami H."/>
        </authorList>
    </citation>
    <scope>NUCLEOTIDE SEQUENCE</scope>
    <source>
        <strain evidence="1">Expedition CK06-06</strain>
    </source>
</reference>